<keyword evidence="3" id="KW-1185">Reference proteome</keyword>
<protein>
    <recommendedName>
        <fullName evidence="1">SnoaL-like domain-containing protein</fullName>
    </recommendedName>
</protein>
<evidence type="ECO:0000259" key="1">
    <source>
        <dbReference type="Pfam" id="PF13577"/>
    </source>
</evidence>
<dbReference type="InterPro" id="IPR032710">
    <property type="entry name" value="NTF2-like_dom_sf"/>
</dbReference>
<dbReference type="CDD" id="cd00531">
    <property type="entry name" value="NTF2_like"/>
    <property type="match status" value="1"/>
</dbReference>
<dbReference type="SUPFAM" id="SSF54427">
    <property type="entry name" value="NTF2-like"/>
    <property type="match status" value="1"/>
</dbReference>
<dbReference type="Pfam" id="PF13577">
    <property type="entry name" value="SnoaL_4"/>
    <property type="match status" value="1"/>
</dbReference>
<dbReference type="Gene3D" id="3.10.450.50">
    <property type="match status" value="1"/>
</dbReference>
<sequence>MTAETTTAARGVDADVEAIRRLTHEYSWAVDNARLDDIVALFAEDAEWDVTAFGMEVVRGTEAIRAFYTGLIENTTHRCHLALNHRIDVDGDTAAATVYIHAFVTTGDGRRDESLGYYADSYVRTSQGWKFQRRAAYPLLPAPPAPV</sequence>
<dbReference type="InterPro" id="IPR011944">
    <property type="entry name" value="Steroid_delta5-4_isomerase"/>
</dbReference>
<accession>A0A5A7NQP7</accession>
<proteinExistence type="predicted"/>
<reference evidence="2 3" key="1">
    <citation type="submission" date="2019-09" db="EMBL/GenBank/DDBJ databases">
        <title>Arthrobacter zafarii sp. nov., a moderately thermotolerant and halotolerant actinobacterium isolated from Cholistan desert soil of Pakistan.</title>
        <authorList>
            <person name="Amin A."/>
            <person name="Ahmed I."/>
            <person name="Khalid N."/>
            <person name="Schumann P."/>
            <person name="Busse H.J."/>
            <person name="Khan I.U."/>
            <person name="Li S."/>
            <person name="Li W.J."/>
        </authorList>
    </citation>
    <scope>NUCLEOTIDE SEQUENCE [LARGE SCALE GENOMIC DNA]</scope>
    <source>
        <strain evidence="2 3">NCCP-1664</strain>
    </source>
</reference>
<evidence type="ECO:0000313" key="2">
    <source>
        <dbReference type="EMBL" id="GER22307.1"/>
    </source>
</evidence>
<evidence type="ECO:0000313" key="3">
    <source>
        <dbReference type="Proteomes" id="UP000325307"/>
    </source>
</evidence>
<comment type="caution">
    <text evidence="2">The sequence shown here is derived from an EMBL/GenBank/DDBJ whole genome shotgun (WGS) entry which is preliminary data.</text>
</comment>
<dbReference type="EMBL" id="BKDJ01000003">
    <property type="protein sequence ID" value="GER22307.1"/>
    <property type="molecule type" value="Genomic_DNA"/>
</dbReference>
<name>A0A5A7NQP7_9MICC</name>
<organism evidence="2 3">
    <name type="scientific">Zafaria cholistanensis</name>
    <dbReference type="NCBI Taxonomy" id="1682741"/>
    <lineage>
        <taxon>Bacteria</taxon>
        <taxon>Bacillati</taxon>
        <taxon>Actinomycetota</taxon>
        <taxon>Actinomycetes</taxon>
        <taxon>Micrococcales</taxon>
        <taxon>Micrococcaceae</taxon>
        <taxon>Zafaria</taxon>
    </lineage>
</organism>
<dbReference type="OrthoDB" id="2599042at2"/>
<dbReference type="RefSeq" id="WP_149955953.1">
    <property type="nucleotide sequence ID" value="NZ_BKDJ01000003.1"/>
</dbReference>
<dbReference type="AlphaFoldDB" id="A0A5A7NQP7"/>
<feature type="domain" description="SnoaL-like" evidence="1">
    <location>
        <begin position="15"/>
        <end position="134"/>
    </location>
</feature>
<dbReference type="Proteomes" id="UP000325307">
    <property type="component" value="Unassembled WGS sequence"/>
</dbReference>
<dbReference type="InterPro" id="IPR037401">
    <property type="entry name" value="SnoaL-like"/>
</dbReference>
<gene>
    <name evidence="2" type="ORF">NCCP1664_08040</name>
</gene>
<dbReference type="NCBIfam" id="TIGR02246">
    <property type="entry name" value="SgcJ/EcaC family oxidoreductase"/>
    <property type="match status" value="1"/>
</dbReference>